<gene>
    <name evidence="1" type="ORF">A306_00015141</name>
</gene>
<reference evidence="1 2" key="1">
    <citation type="journal article" date="2013" name="Science">
        <title>Genomic diversity and evolution of the head crest in the rock pigeon.</title>
        <authorList>
            <person name="Shapiro M.D."/>
            <person name="Kronenberg Z."/>
            <person name="Li C."/>
            <person name="Domyan E.T."/>
            <person name="Pan H."/>
            <person name="Campbell M."/>
            <person name="Tan H."/>
            <person name="Huff C.D."/>
            <person name="Hu H."/>
            <person name="Vickrey A.I."/>
            <person name="Nielsen S.C."/>
            <person name="Stringham S.A."/>
            <person name="Hu H."/>
            <person name="Willerslev E."/>
            <person name="Gilbert M.T."/>
            <person name="Yandell M."/>
            <person name="Zhang G."/>
            <person name="Wang J."/>
        </authorList>
    </citation>
    <scope>NUCLEOTIDE SEQUENCE [LARGE SCALE GENOMIC DNA]</scope>
    <source>
        <tissue evidence="1">Blood</tissue>
    </source>
</reference>
<sequence length="92" mass="10321">MKVTDWLWRGSGTSVELVRLDLESGWEPQASCAGQLTGLSWFSFVLNSPVLHHHRTFHMLPTSLAQHNKPLVKPVGTLPQPPRWRAGLSHVC</sequence>
<protein>
    <submittedName>
        <fullName evidence="1">Putative LOC102095723</fullName>
    </submittedName>
</protein>
<evidence type="ECO:0000313" key="2">
    <source>
        <dbReference type="Proteomes" id="UP000053872"/>
    </source>
</evidence>
<feature type="non-terminal residue" evidence="1">
    <location>
        <position position="92"/>
    </location>
</feature>
<name>A0A2I0LHD4_COLLI</name>
<keyword evidence="2" id="KW-1185">Reference proteome</keyword>
<dbReference type="EMBL" id="AKCR02000715">
    <property type="protein sequence ID" value="PKK16848.1"/>
    <property type="molecule type" value="Genomic_DNA"/>
</dbReference>
<evidence type="ECO:0000313" key="1">
    <source>
        <dbReference type="EMBL" id="PKK16848.1"/>
    </source>
</evidence>
<accession>A0A2I0LHD4</accession>
<comment type="caution">
    <text evidence="1">The sequence shown here is derived from an EMBL/GenBank/DDBJ whole genome shotgun (WGS) entry which is preliminary data.</text>
</comment>
<proteinExistence type="predicted"/>
<organism evidence="1 2">
    <name type="scientific">Columba livia</name>
    <name type="common">Rock dove</name>
    <dbReference type="NCBI Taxonomy" id="8932"/>
    <lineage>
        <taxon>Eukaryota</taxon>
        <taxon>Metazoa</taxon>
        <taxon>Chordata</taxon>
        <taxon>Craniata</taxon>
        <taxon>Vertebrata</taxon>
        <taxon>Euteleostomi</taxon>
        <taxon>Archelosauria</taxon>
        <taxon>Archosauria</taxon>
        <taxon>Dinosauria</taxon>
        <taxon>Saurischia</taxon>
        <taxon>Theropoda</taxon>
        <taxon>Coelurosauria</taxon>
        <taxon>Aves</taxon>
        <taxon>Neognathae</taxon>
        <taxon>Neoaves</taxon>
        <taxon>Columbimorphae</taxon>
        <taxon>Columbiformes</taxon>
        <taxon>Columbidae</taxon>
        <taxon>Columba</taxon>
    </lineage>
</organism>
<dbReference type="InParanoid" id="A0A2I0LHD4"/>
<dbReference type="Proteomes" id="UP000053872">
    <property type="component" value="Unassembled WGS sequence"/>
</dbReference>
<dbReference type="AlphaFoldDB" id="A0A2I0LHD4"/>